<evidence type="ECO:0000313" key="3">
    <source>
        <dbReference type="Proteomes" id="UP000032458"/>
    </source>
</evidence>
<name>A0A0D7CP93_9ACTN</name>
<dbReference type="Proteomes" id="UP000032458">
    <property type="component" value="Unassembled WGS sequence"/>
</dbReference>
<keyword evidence="1" id="KW-0812">Transmembrane</keyword>
<organism evidence="2 3">
    <name type="scientific">Streptomyces natalensis ATCC 27448</name>
    <dbReference type="NCBI Taxonomy" id="1240678"/>
    <lineage>
        <taxon>Bacteria</taxon>
        <taxon>Bacillati</taxon>
        <taxon>Actinomycetota</taxon>
        <taxon>Actinomycetes</taxon>
        <taxon>Kitasatosporales</taxon>
        <taxon>Streptomycetaceae</taxon>
        <taxon>Streptomyces</taxon>
    </lineage>
</organism>
<dbReference type="EMBL" id="JRKI01000016">
    <property type="protein sequence ID" value="KIZ17871.1"/>
    <property type="molecule type" value="Genomic_DNA"/>
</dbReference>
<proteinExistence type="predicted"/>
<accession>A0A0D7CP93</accession>
<keyword evidence="1" id="KW-0472">Membrane</keyword>
<keyword evidence="1" id="KW-1133">Transmembrane helix</keyword>
<sequence>MIVSFSAVVFLGVIVFLLVKKGGLNMGHAIVCVLFGFFLAGSSAAPSIRDGVQGAVQLIKEIDF</sequence>
<keyword evidence="3" id="KW-1185">Reference proteome</keyword>
<evidence type="ECO:0000313" key="2">
    <source>
        <dbReference type="EMBL" id="KIZ17871.1"/>
    </source>
</evidence>
<feature type="transmembrane region" description="Helical" evidence="1">
    <location>
        <begin position="27"/>
        <end position="45"/>
    </location>
</feature>
<dbReference type="RefSeq" id="WP_030063915.1">
    <property type="nucleotide sequence ID" value="NZ_JRKI01000016.1"/>
</dbReference>
<dbReference type="PATRIC" id="fig|1240678.4.peg.2401"/>
<dbReference type="AlphaFoldDB" id="A0A0D7CP93"/>
<comment type="caution">
    <text evidence="2">The sequence shown here is derived from an EMBL/GenBank/DDBJ whole genome shotgun (WGS) entry which is preliminary data.</text>
</comment>
<gene>
    <name evidence="2" type="ORF">SNA_11440</name>
</gene>
<protein>
    <submittedName>
        <fullName evidence="2">Membrane protein</fullName>
    </submittedName>
</protein>
<reference evidence="2 3" key="1">
    <citation type="submission" date="2014-09" db="EMBL/GenBank/DDBJ databases">
        <title>Draft genome sequence of Streptomyces natalensis ATCC 27448, producer of the antifungal pimaricin.</title>
        <authorList>
            <person name="Mendes M.V."/>
            <person name="Beites T."/>
            <person name="Pires S."/>
            <person name="Santos C.L."/>
            <person name="Moradas-Ferreira P."/>
        </authorList>
    </citation>
    <scope>NUCLEOTIDE SEQUENCE [LARGE SCALE GENOMIC DNA]</scope>
    <source>
        <strain evidence="2 3">ATCC 27448</strain>
    </source>
</reference>
<evidence type="ECO:0000256" key="1">
    <source>
        <dbReference type="SAM" id="Phobius"/>
    </source>
</evidence>